<proteinExistence type="predicted"/>
<evidence type="ECO:0000313" key="2">
    <source>
        <dbReference type="EnsemblPlants" id="OBART10G14280.1"/>
    </source>
</evidence>
<sequence length="71" mass="7630">MVSTKVVMKGRSGVKRNGQMASHLTLRVTTSPSNYDNTSGQQAVADPRSGDLEQLPGLTGGSHHYNTLNFQ</sequence>
<feature type="region of interest" description="Disordered" evidence="1">
    <location>
        <begin position="1"/>
        <end position="20"/>
    </location>
</feature>
<dbReference type="Proteomes" id="UP000026960">
    <property type="component" value="Chromosome 10"/>
</dbReference>
<feature type="region of interest" description="Disordered" evidence="1">
    <location>
        <begin position="30"/>
        <end position="49"/>
    </location>
</feature>
<feature type="compositionally biased region" description="Polar residues" evidence="1">
    <location>
        <begin position="30"/>
        <end position="42"/>
    </location>
</feature>
<dbReference type="Gramene" id="OBART10G14280.1">
    <property type="protein sequence ID" value="OBART10G14280.1"/>
    <property type="gene ID" value="OBART10G14280"/>
</dbReference>
<reference evidence="2" key="2">
    <citation type="submission" date="2015-03" db="UniProtKB">
        <authorList>
            <consortium name="EnsemblPlants"/>
        </authorList>
    </citation>
    <scope>IDENTIFICATION</scope>
</reference>
<name>A0A0D3HF31_9ORYZ</name>
<accession>A0A0D3HF31</accession>
<dbReference type="HOGENOM" id="CLU_2743980_0_0_1"/>
<organism evidence="2">
    <name type="scientific">Oryza barthii</name>
    <dbReference type="NCBI Taxonomy" id="65489"/>
    <lineage>
        <taxon>Eukaryota</taxon>
        <taxon>Viridiplantae</taxon>
        <taxon>Streptophyta</taxon>
        <taxon>Embryophyta</taxon>
        <taxon>Tracheophyta</taxon>
        <taxon>Spermatophyta</taxon>
        <taxon>Magnoliopsida</taxon>
        <taxon>Liliopsida</taxon>
        <taxon>Poales</taxon>
        <taxon>Poaceae</taxon>
        <taxon>BOP clade</taxon>
        <taxon>Oryzoideae</taxon>
        <taxon>Oryzeae</taxon>
        <taxon>Oryzinae</taxon>
        <taxon>Oryza</taxon>
    </lineage>
</organism>
<dbReference type="AlphaFoldDB" id="A0A0D3HF31"/>
<dbReference type="PaxDb" id="65489-OBART10G14280.1"/>
<dbReference type="EnsemblPlants" id="OBART10G14280.1">
    <property type="protein sequence ID" value="OBART10G14280.1"/>
    <property type="gene ID" value="OBART10G14280"/>
</dbReference>
<evidence type="ECO:0000256" key="1">
    <source>
        <dbReference type="SAM" id="MobiDB-lite"/>
    </source>
</evidence>
<protein>
    <submittedName>
        <fullName evidence="2">Uncharacterized protein</fullName>
    </submittedName>
</protein>
<evidence type="ECO:0000313" key="3">
    <source>
        <dbReference type="Proteomes" id="UP000026960"/>
    </source>
</evidence>
<reference evidence="2" key="1">
    <citation type="journal article" date="2009" name="Rice">
        <title>De Novo Next Generation Sequencing of Plant Genomes.</title>
        <authorList>
            <person name="Rounsley S."/>
            <person name="Marri P.R."/>
            <person name="Yu Y."/>
            <person name="He R."/>
            <person name="Sisneros N."/>
            <person name="Goicoechea J.L."/>
            <person name="Lee S.J."/>
            <person name="Angelova A."/>
            <person name="Kudrna D."/>
            <person name="Luo M."/>
            <person name="Affourtit J."/>
            <person name="Desany B."/>
            <person name="Knight J."/>
            <person name="Niazi F."/>
            <person name="Egholm M."/>
            <person name="Wing R.A."/>
        </authorList>
    </citation>
    <scope>NUCLEOTIDE SEQUENCE [LARGE SCALE GENOMIC DNA]</scope>
    <source>
        <strain evidence="2">cv. IRGC 105608</strain>
    </source>
</reference>
<keyword evidence="3" id="KW-1185">Reference proteome</keyword>